<organism evidence="1 2">
    <name type="scientific">Phakopsora pachyrhizi</name>
    <name type="common">Asian soybean rust disease fungus</name>
    <dbReference type="NCBI Taxonomy" id="170000"/>
    <lineage>
        <taxon>Eukaryota</taxon>
        <taxon>Fungi</taxon>
        <taxon>Dikarya</taxon>
        <taxon>Basidiomycota</taxon>
        <taxon>Pucciniomycotina</taxon>
        <taxon>Pucciniomycetes</taxon>
        <taxon>Pucciniales</taxon>
        <taxon>Phakopsoraceae</taxon>
        <taxon>Phakopsora</taxon>
    </lineage>
</organism>
<protein>
    <submittedName>
        <fullName evidence="1">Uncharacterized protein</fullName>
    </submittedName>
</protein>
<comment type="caution">
    <text evidence="1">The sequence shown here is derived from an EMBL/GenBank/DDBJ whole genome shotgun (WGS) entry which is preliminary data.</text>
</comment>
<gene>
    <name evidence="1" type="ORF">PPACK8108_LOCUS1905</name>
</gene>
<sequence>MVEKLRSSDQNSIGNDLAGRDSRILPSLNLYKSLWKTRTKDPEIRTRSLVTLDLDLVLINEGFCNKLRDQEEQRFTDWENWKKFTKTEDMSDKLGKKPTESEDMYESVELGHLLTRVAGAREMDEIGMCVDCSFVNNAGLRDSGENWVWAAPTQQLKVTMFLKEHRILEAFFEISGDSSLGDVGGKGDGKVGERKTGKGAELLQWEIVQFGFLGNTGLDCEMSSSKSLTESFRKFENRNPKLSSKLNYVKLAYDDDLDVLSWVKAHKIMKRFKNPILYRNVRFPLKFSELVHTDYIEQSLGSQTNIVPTENSNAVMEVYGGAPQS</sequence>
<keyword evidence="2" id="KW-1185">Reference proteome</keyword>
<evidence type="ECO:0000313" key="2">
    <source>
        <dbReference type="Proteomes" id="UP001153365"/>
    </source>
</evidence>
<dbReference type="Proteomes" id="UP001153365">
    <property type="component" value="Unassembled WGS sequence"/>
</dbReference>
<dbReference type="AlphaFoldDB" id="A0AAV0AHV6"/>
<evidence type="ECO:0000313" key="1">
    <source>
        <dbReference type="EMBL" id="CAH7667502.1"/>
    </source>
</evidence>
<accession>A0AAV0AHV6</accession>
<proteinExistence type="predicted"/>
<reference evidence="1" key="1">
    <citation type="submission" date="2022-06" db="EMBL/GenBank/DDBJ databases">
        <authorList>
            <consortium name="SYNGENTA / RWTH Aachen University"/>
        </authorList>
    </citation>
    <scope>NUCLEOTIDE SEQUENCE</scope>
</reference>
<dbReference type="EMBL" id="CALTRL010000323">
    <property type="protein sequence ID" value="CAH7667502.1"/>
    <property type="molecule type" value="Genomic_DNA"/>
</dbReference>
<name>A0AAV0AHV6_PHAPC</name>